<sequence length="567" mass="63526">MSISREPSMAPPPRPRTSGSFLSRPPSTRPGTALGARSIAPTDDLGEWVVAVNQARAFPKTIHHLSLHPPGIILVPDTSLPSDSLNVHANAGRSRKAQWRVSENQNASILVQCLESKFEVPCEGVSREFWSDIQGYQNLKNYIAEDDGKKAGVVVNMQDKYYGSAALGALFSYLSQQGESFAAHSLRIEYQALEGTMLIDFDTANNLELVRSSLDSSSKNSLYGKPKPAFMTHMAFVLDDRYVSIRGDEQDTHEDGWKALAVYYTSAGHRQVFVARRVPRRSFCAHAVKEILENRLDVVEELLENDALRKALKTTLIGIDNFSRPLKGEDAAAVERRIDDLLSLRRLITSIDMFATALQGAQSGLLQTALSMLNDPRAQDIDDLLKKTFNEDTTVHQGKRRNYKAIRLCAIIAEPNGTLDIARKTHTEHVEDIHKLKEAINEEYDVNLEVKYEGDRFTFWGFVEEVDTLPATFSKGKKKGNKCYVNCGDLSKLNYRALESEQEVFKMCDQIVRDVSDVVVDNIACLYNATEAKYAKVLVTHVREVNVYTTSRASEHHGHVWFLDSAR</sequence>
<evidence type="ECO:0000313" key="2">
    <source>
        <dbReference type="Proteomes" id="UP001230649"/>
    </source>
</evidence>
<reference evidence="1" key="1">
    <citation type="submission" date="2023-04" db="EMBL/GenBank/DDBJ databases">
        <title>Draft Genome sequencing of Naganishia species isolated from polar environments using Oxford Nanopore Technology.</title>
        <authorList>
            <person name="Leo P."/>
            <person name="Venkateswaran K."/>
        </authorList>
    </citation>
    <scope>NUCLEOTIDE SEQUENCE</scope>
    <source>
        <strain evidence="1">MNA-CCFEE 5262</strain>
    </source>
</reference>
<dbReference type="EMBL" id="JASBWS010000002">
    <property type="protein sequence ID" value="KAJ9117254.1"/>
    <property type="molecule type" value="Genomic_DNA"/>
</dbReference>
<gene>
    <name evidence="1" type="ORF">QFC20_000399</name>
</gene>
<keyword evidence="2" id="KW-1185">Reference proteome</keyword>
<comment type="caution">
    <text evidence="1">The sequence shown here is derived from an EMBL/GenBank/DDBJ whole genome shotgun (WGS) entry which is preliminary data.</text>
</comment>
<name>A0ACC2X1L6_9TREE</name>
<dbReference type="Proteomes" id="UP001230649">
    <property type="component" value="Unassembled WGS sequence"/>
</dbReference>
<accession>A0ACC2X1L6</accession>
<evidence type="ECO:0000313" key="1">
    <source>
        <dbReference type="EMBL" id="KAJ9117254.1"/>
    </source>
</evidence>
<protein>
    <submittedName>
        <fullName evidence="1">Uncharacterized protein</fullName>
    </submittedName>
</protein>
<organism evidence="1 2">
    <name type="scientific">Naganishia adeliensis</name>
    <dbReference type="NCBI Taxonomy" id="92952"/>
    <lineage>
        <taxon>Eukaryota</taxon>
        <taxon>Fungi</taxon>
        <taxon>Dikarya</taxon>
        <taxon>Basidiomycota</taxon>
        <taxon>Agaricomycotina</taxon>
        <taxon>Tremellomycetes</taxon>
        <taxon>Filobasidiales</taxon>
        <taxon>Filobasidiaceae</taxon>
        <taxon>Naganishia</taxon>
    </lineage>
</organism>
<proteinExistence type="predicted"/>